<evidence type="ECO:0000256" key="7">
    <source>
        <dbReference type="ARBA" id="ARBA00023136"/>
    </source>
</evidence>
<dbReference type="InterPro" id="IPR001173">
    <property type="entry name" value="Glyco_trans_2-like"/>
</dbReference>
<keyword evidence="5 10" id="KW-0812">Transmembrane</keyword>
<evidence type="ECO:0000256" key="2">
    <source>
        <dbReference type="ARBA" id="ARBA00022475"/>
    </source>
</evidence>
<keyword evidence="4 12" id="KW-0808">Transferase</keyword>
<dbReference type="CDD" id="cd04187">
    <property type="entry name" value="DPM1_like_bac"/>
    <property type="match status" value="1"/>
</dbReference>
<feature type="region of interest" description="Disordered" evidence="9">
    <location>
        <begin position="1"/>
        <end position="33"/>
    </location>
</feature>
<keyword evidence="7 10" id="KW-0472">Membrane</keyword>
<keyword evidence="2" id="KW-1003">Cell membrane</keyword>
<evidence type="ECO:0000256" key="10">
    <source>
        <dbReference type="SAM" id="Phobius"/>
    </source>
</evidence>
<evidence type="ECO:0000256" key="4">
    <source>
        <dbReference type="ARBA" id="ARBA00022679"/>
    </source>
</evidence>
<protein>
    <submittedName>
        <fullName evidence="12">Glycosyltransferase involved in cell wall bisynthesis</fullName>
    </submittedName>
</protein>
<dbReference type="GO" id="GO:0016757">
    <property type="term" value="F:glycosyltransferase activity"/>
    <property type="evidence" value="ECO:0007669"/>
    <property type="project" value="UniProtKB-KW"/>
</dbReference>
<name>A0A450YP16_9GAMM</name>
<dbReference type="InterPro" id="IPR029044">
    <property type="entry name" value="Nucleotide-diphossugar_trans"/>
</dbReference>
<feature type="compositionally biased region" description="Basic residues" evidence="9">
    <location>
        <begin position="20"/>
        <end position="33"/>
    </location>
</feature>
<feature type="transmembrane region" description="Helical" evidence="10">
    <location>
        <begin position="348"/>
        <end position="373"/>
    </location>
</feature>
<feature type="transmembrane region" description="Helical" evidence="10">
    <location>
        <begin position="317"/>
        <end position="342"/>
    </location>
</feature>
<sequence length="396" mass="44615">MHWFDSNPIRATPSAIAREKRTRKIHPANSKPKRASCKLDVGEVLPPPGGRNRIAGIPTSIKETSTRHLGKLPMAKRSSDMRTQGRIKLSLVVPVYNESETVSLFLTRVERIFEKATEIDLDIVFINDGSTDNTLEHLIELQQDNSAIRIVDLSRNFSKEAALTAGLKIAPGQLVVPIDVDLQDPPELILEMVEKWREGFDVVLGKRVNRDSDSWAKRKSAAWFYRIHNKISEPKIPENVGDFRLMDRAVVDALNDLPESRRFMKGLFAWVGFRTTSVEYARPKRVAGATKFNGWRLWNFALEGVTSFSTAPLRIWIYLDGVVAAISFLFAIFIIANVLIYGVDVPGYASVIVAVTFLGGLHLIGIGILGEYLGRSYFESKRRPSYLVRRVYESKD</sequence>
<evidence type="ECO:0000256" key="9">
    <source>
        <dbReference type="SAM" id="MobiDB-lite"/>
    </source>
</evidence>
<comment type="subcellular location">
    <subcellularLocation>
        <location evidence="1">Cell membrane</location>
        <topology evidence="1">Multi-pass membrane protein</topology>
    </subcellularLocation>
</comment>
<dbReference type="AlphaFoldDB" id="A0A450YP16"/>
<evidence type="ECO:0000256" key="6">
    <source>
        <dbReference type="ARBA" id="ARBA00022989"/>
    </source>
</evidence>
<dbReference type="PANTHER" id="PTHR48090:SF1">
    <property type="entry name" value="PROPHAGE BACTOPRENOL GLUCOSYL TRANSFERASE HOMOLOG"/>
    <property type="match status" value="1"/>
</dbReference>
<dbReference type="Pfam" id="PF00535">
    <property type="entry name" value="Glycos_transf_2"/>
    <property type="match status" value="1"/>
</dbReference>
<dbReference type="EMBL" id="CAADFT010000024">
    <property type="protein sequence ID" value="VFK43246.1"/>
    <property type="molecule type" value="Genomic_DNA"/>
</dbReference>
<evidence type="ECO:0000256" key="5">
    <source>
        <dbReference type="ARBA" id="ARBA00022692"/>
    </source>
</evidence>
<keyword evidence="6 10" id="KW-1133">Transmembrane helix</keyword>
<evidence type="ECO:0000256" key="3">
    <source>
        <dbReference type="ARBA" id="ARBA00022676"/>
    </source>
</evidence>
<feature type="domain" description="Glycosyltransferase 2-like" evidence="11">
    <location>
        <begin position="90"/>
        <end position="252"/>
    </location>
</feature>
<dbReference type="GO" id="GO:0005886">
    <property type="term" value="C:plasma membrane"/>
    <property type="evidence" value="ECO:0007669"/>
    <property type="project" value="UniProtKB-SubCell"/>
</dbReference>
<gene>
    <name evidence="12" type="ORF">BECKTC1821E_GA0114239_10245</name>
</gene>
<evidence type="ECO:0000313" key="12">
    <source>
        <dbReference type="EMBL" id="VFK43246.1"/>
    </source>
</evidence>
<dbReference type="Gene3D" id="3.90.550.10">
    <property type="entry name" value="Spore Coat Polysaccharide Biosynthesis Protein SpsA, Chain A"/>
    <property type="match status" value="1"/>
</dbReference>
<evidence type="ECO:0000256" key="1">
    <source>
        <dbReference type="ARBA" id="ARBA00004651"/>
    </source>
</evidence>
<accession>A0A450YP16</accession>
<evidence type="ECO:0000256" key="8">
    <source>
        <dbReference type="ARBA" id="ARBA00038152"/>
    </source>
</evidence>
<keyword evidence="3" id="KW-0328">Glycosyltransferase</keyword>
<dbReference type="FunFam" id="3.90.550.10:FF:000079">
    <property type="entry name" value="Probable glycosyl transferase"/>
    <property type="match status" value="1"/>
</dbReference>
<comment type="similarity">
    <text evidence="8">Belongs to the glycosyltransferase 2 family. GtrB subfamily.</text>
</comment>
<dbReference type="SUPFAM" id="SSF53448">
    <property type="entry name" value="Nucleotide-diphospho-sugar transferases"/>
    <property type="match status" value="1"/>
</dbReference>
<dbReference type="PANTHER" id="PTHR48090">
    <property type="entry name" value="UNDECAPRENYL-PHOSPHATE 4-DEOXY-4-FORMAMIDO-L-ARABINOSE TRANSFERASE-RELATED"/>
    <property type="match status" value="1"/>
</dbReference>
<proteinExistence type="inferred from homology"/>
<evidence type="ECO:0000259" key="11">
    <source>
        <dbReference type="Pfam" id="PF00535"/>
    </source>
</evidence>
<dbReference type="InterPro" id="IPR050256">
    <property type="entry name" value="Glycosyltransferase_2"/>
</dbReference>
<organism evidence="12">
    <name type="scientific">Candidatus Kentrum sp. TC</name>
    <dbReference type="NCBI Taxonomy" id="2126339"/>
    <lineage>
        <taxon>Bacteria</taxon>
        <taxon>Pseudomonadati</taxon>
        <taxon>Pseudomonadota</taxon>
        <taxon>Gammaproteobacteria</taxon>
        <taxon>Candidatus Kentrum</taxon>
    </lineage>
</organism>
<reference evidence="12" key="1">
    <citation type="submission" date="2019-02" db="EMBL/GenBank/DDBJ databases">
        <authorList>
            <person name="Gruber-Vodicka R. H."/>
            <person name="Seah K. B. B."/>
        </authorList>
    </citation>
    <scope>NUCLEOTIDE SEQUENCE</scope>
    <source>
        <strain evidence="12">BECK_BZ125</strain>
    </source>
</reference>